<gene>
    <name evidence="1" type="primary">EXD3</name>
    <name evidence="1" type="ORF">SNAT2548_LOCUS23981</name>
</gene>
<reference evidence="1" key="1">
    <citation type="submission" date="2021-02" db="EMBL/GenBank/DDBJ databases">
        <authorList>
            <person name="Dougan E. K."/>
            <person name="Rhodes N."/>
            <person name="Thang M."/>
            <person name="Chan C."/>
        </authorList>
    </citation>
    <scope>NUCLEOTIDE SEQUENCE</scope>
</reference>
<dbReference type="OrthoDB" id="428841at2759"/>
<name>A0A812RJA0_9DINO</name>
<sequence>MKRFFKWPKVRLTLPVATRSCLDSDVHRFLVQFRQEQGRLKAAAKAVEALDLKDQFPDAEYLWRQEALEAAIKKGRREAMVGLSVEDDRLHSRCVDGLLECGEVKLAVDLADTWGINIPETVRQSAEREGEAGFAEISPSKQRTHKGARNMLRLPEAYLCLPADVDIQVVSAEAALRPVHAAGAC</sequence>
<dbReference type="EMBL" id="CAJNDS010002341">
    <property type="protein sequence ID" value="CAE7441199.1"/>
    <property type="molecule type" value="Genomic_DNA"/>
</dbReference>
<comment type="caution">
    <text evidence="1">The sequence shown here is derived from an EMBL/GenBank/DDBJ whole genome shotgun (WGS) entry which is preliminary data.</text>
</comment>
<protein>
    <submittedName>
        <fullName evidence="1">EXD3 protein</fullName>
    </submittedName>
</protein>
<organism evidence="1 2">
    <name type="scientific">Symbiodinium natans</name>
    <dbReference type="NCBI Taxonomy" id="878477"/>
    <lineage>
        <taxon>Eukaryota</taxon>
        <taxon>Sar</taxon>
        <taxon>Alveolata</taxon>
        <taxon>Dinophyceae</taxon>
        <taxon>Suessiales</taxon>
        <taxon>Symbiodiniaceae</taxon>
        <taxon>Symbiodinium</taxon>
    </lineage>
</organism>
<evidence type="ECO:0000313" key="2">
    <source>
        <dbReference type="Proteomes" id="UP000604046"/>
    </source>
</evidence>
<dbReference type="AlphaFoldDB" id="A0A812RJA0"/>
<keyword evidence="2" id="KW-1185">Reference proteome</keyword>
<dbReference type="Proteomes" id="UP000604046">
    <property type="component" value="Unassembled WGS sequence"/>
</dbReference>
<evidence type="ECO:0000313" key="1">
    <source>
        <dbReference type="EMBL" id="CAE7441199.1"/>
    </source>
</evidence>
<accession>A0A812RJA0</accession>
<proteinExistence type="predicted"/>